<feature type="compositionally biased region" description="Basic residues" evidence="1">
    <location>
        <begin position="278"/>
        <end position="293"/>
    </location>
</feature>
<organism evidence="2 3">
    <name type="scientific">Jiangella alba</name>
    <dbReference type="NCBI Taxonomy" id="561176"/>
    <lineage>
        <taxon>Bacteria</taxon>
        <taxon>Bacillati</taxon>
        <taxon>Actinomycetota</taxon>
        <taxon>Actinomycetes</taxon>
        <taxon>Jiangellales</taxon>
        <taxon>Jiangellaceae</taxon>
        <taxon>Jiangella</taxon>
    </lineage>
</organism>
<evidence type="ECO:0000313" key="2">
    <source>
        <dbReference type="EMBL" id="SEE37466.1"/>
    </source>
</evidence>
<sequence>MSPADSDPAPSVDAGPRHGPPPTRAAARRPTARPFIGTPRSRCRRRQPWRRVAGMRGARRWVARPSGRPVARSRWIAGAPGGGAPPGRRHASVSVSPPAAVAPGRGVAVARGAGSPGHRVARSRGRVGSPGHLGARPSGRRSAESPSGRGAPPGRRHASDSVSPPIAVAPWRRVAGSRGAGSPGHRGARSRGSRWAAGVAGVAGVAGSPGSPRHRGIEAPGRGVTVRSSGHRRAVGSRGRGARGRCRATRARGRRDAGSSKRGRIGPAGPLSHAASWARRRCCRSQRTPRRGARAALRGEGRPMPSATTSASTRLTWADRRRPSSRGPP</sequence>
<keyword evidence="3" id="KW-1185">Reference proteome</keyword>
<dbReference type="EMBL" id="FNUC01000003">
    <property type="protein sequence ID" value="SEE37466.1"/>
    <property type="molecule type" value="Genomic_DNA"/>
</dbReference>
<accession>A0A1H5IB93</accession>
<dbReference type="STRING" id="561176.SAMN04488561_1134"/>
<feature type="compositionally biased region" description="Low complexity" evidence="1">
    <location>
        <begin position="193"/>
        <end position="211"/>
    </location>
</feature>
<gene>
    <name evidence="2" type="ORF">SAMN04488561_1134</name>
</gene>
<dbReference type="AlphaFoldDB" id="A0A1H5IB93"/>
<feature type="compositionally biased region" description="Polar residues" evidence="1">
    <location>
        <begin position="306"/>
        <end position="315"/>
    </location>
</feature>
<reference evidence="3" key="1">
    <citation type="submission" date="2016-10" db="EMBL/GenBank/DDBJ databases">
        <authorList>
            <person name="Varghese N."/>
            <person name="Submissions S."/>
        </authorList>
    </citation>
    <scope>NUCLEOTIDE SEQUENCE [LARGE SCALE GENOMIC DNA]</scope>
    <source>
        <strain evidence="3">DSM 45237</strain>
    </source>
</reference>
<proteinExistence type="predicted"/>
<evidence type="ECO:0000313" key="3">
    <source>
        <dbReference type="Proteomes" id="UP000181980"/>
    </source>
</evidence>
<dbReference type="Proteomes" id="UP000181980">
    <property type="component" value="Unassembled WGS sequence"/>
</dbReference>
<protein>
    <submittedName>
        <fullName evidence="2">Exodeoxyribonuclease V beta subunit</fullName>
    </submittedName>
</protein>
<name>A0A1H5IB93_9ACTN</name>
<feature type="region of interest" description="Disordered" evidence="1">
    <location>
        <begin position="1"/>
        <end position="49"/>
    </location>
</feature>
<feature type="region of interest" description="Disordered" evidence="1">
    <location>
        <begin position="61"/>
        <end position="329"/>
    </location>
</feature>
<evidence type="ECO:0000256" key="1">
    <source>
        <dbReference type="SAM" id="MobiDB-lite"/>
    </source>
</evidence>
<feature type="compositionally biased region" description="Basic residues" evidence="1">
    <location>
        <begin position="229"/>
        <end position="253"/>
    </location>
</feature>
<feature type="compositionally biased region" description="Low complexity" evidence="1">
    <location>
        <begin position="92"/>
        <end position="117"/>
    </location>
</feature>